<dbReference type="EMBL" id="CP046051">
    <property type="protein sequence ID" value="QKN23545.1"/>
    <property type="molecule type" value="Genomic_DNA"/>
</dbReference>
<reference evidence="3" key="3">
    <citation type="journal article" date="2022" name="Int. J. Syst. Evol. Microbiol.">
        <title>Caproicibacterium lactatifermentans sp. nov., isolated from pit clay used for the production of Chinese strong aroma-type liquor.</title>
        <authorList>
            <person name="Wang H."/>
            <person name="Gu Y."/>
            <person name="Zhao D."/>
            <person name="Qiao Z."/>
            <person name="Zheng J."/>
            <person name="Gao J."/>
            <person name="Ren C."/>
            <person name="Xu Y."/>
        </authorList>
    </citation>
    <scope>NUCLEOTIDE SEQUENCE</scope>
    <source>
        <strain evidence="3">JNU-WLY1368</strain>
    </source>
</reference>
<gene>
    <name evidence="2" type="ORF">GJQ69_03015</name>
    <name evidence="3" type="ORF">GKP14_01350</name>
</gene>
<protein>
    <submittedName>
        <fullName evidence="2">DUF3343 domain-containing protein</fullName>
    </submittedName>
</protein>
<keyword evidence="5" id="KW-1185">Reference proteome</keyword>
<evidence type="ECO:0000313" key="4">
    <source>
        <dbReference type="Proteomes" id="UP000501316"/>
    </source>
</evidence>
<dbReference type="RefSeq" id="WP_086036175.1">
    <property type="nucleotide sequence ID" value="NZ_CP046051.1"/>
</dbReference>
<dbReference type="EMBL" id="CP046161">
    <property type="protein sequence ID" value="QKO29778.1"/>
    <property type="molecule type" value="Genomic_DNA"/>
</dbReference>
<sequence>MGQQVVIDVGSVTYAMKSRELLRNNGIRAYVERLPRTPNTSGCGYGVYVPNGVEEAEQILQEAGIHVLGRRERVQQK</sequence>
<evidence type="ECO:0000313" key="2">
    <source>
        <dbReference type="EMBL" id="QKN23545.1"/>
    </source>
</evidence>
<dbReference type="Proteomes" id="UP000509623">
    <property type="component" value="Chromosome"/>
</dbReference>
<reference evidence="3" key="2">
    <citation type="journal article" date="2021" name="Appl. Environ. Microbiol.">
        <title>Adaptability of a Caproate-Producing Bacterium Contributes to Its Dominance in an Anaerobic Fermentation System.</title>
        <authorList>
            <person name="Wang H."/>
            <person name="Gu Y."/>
            <person name="Zhou W."/>
            <person name="Zhao D."/>
            <person name="Qiao Z."/>
            <person name="Zheng J."/>
            <person name="Gao J."/>
            <person name="Chen X."/>
            <person name="Ren C."/>
            <person name="Xu Y."/>
        </authorList>
    </citation>
    <scope>NUCLEOTIDE SEQUENCE</scope>
    <source>
        <strain evidence="3">JNU-WLY1368</strain>
    </source>
</reference>
<dbReference type="Pfam" id="PF11823">
    <property type="entry name" value="Se_S_carrier"/>
    <property type="match status" value="1"/>
</dbReference>
<dbReference type="InterPro" id="IPR021778">
    <property type="entry name" value="Se/S_carrier-like"/>
</dbReference>
<evidence type="ECO:0000313" key="3">
    <source>
        <dbReference type="EMBL" id="QKO29778.1"/>
    </source>
</evidence>
<evidence type="ECO:0000313" key="5">
    <source>
        <dbReference type="Proteomes" id="UP000509623"/>
    </source>
</evidence>
<reference evidence="4 5" key="1">
    <citation type="submission" date="2019-11" db="EMBL/GenBank/DDBJ databases">
        <authorList>
            <person name="Ren C."/>
            <person name="Wang H."/>
            <person name="Xu Y."/>
        </authorList>
    </citation>
    <scope>NUCLEOTIDE SEQUENCE [LARGE SCALE GENOMIC DNA]</scope>
    <source>
        <strain evidence="5">JNU-WLY1368</strain>
        <strain evidence="2 4">LBM 19010</strain>
    </source>
</reference>
<name>A0A859DQ29_9FIRM</name>
<accession>A0A859DQ29</accession>
<dbReference type="Proteomes" id="UP000501316">
    <property type="component" value="Chromosome"/>
</dbReference>
<organism evidence="2 4">
    <name type="scientific">Caproicibacterium lactatifermentans</name>
    <dbReference type="NCBI Taxonomy" id="2666138"/>
    <lineage>
        <taxon>Bacteria</taxon>
        <taxon>Bacillati</taxon>
        <taxon>Bacillota</taxon>
        <taxon>Clostridia</taxon>
        <taxon>Eubacteriales</taxon>
        <taxon>Oscillospiraceae</taxon>
        <taxon>Caproicibacterium</taxon>
    </lineage>
</organism>
<dbReference type="KEGG" id="clf:GJQ69_03015"/>
<dbReference type="AlphaFoldDB" id="A0A859DQ29"/>
<feature type="domain" description="Putative Se/S carrier protein-like" evidence="1">
    <location>
        <begin position="9"/>
        <end position="69"/>
    </location>
</feature>
<evidence type="ECO:0000259" key="1">
    <source>
        <dbReference type="Pfam" id="PF11823"/>
    </source>
</evidence>
<proteinExistence type="predicted"/>